<name>A0A9P8A033_MORAP</name>
<dbReference type="GO" id="GO:0006298">
    <property type="term" value="P:mismatch repair"/>
    <property type="evidence" value="ECO:0007669"/>
    <property type="project" value="InterPro"/>
</dbReference>
<dbReference type="InterPro" id="IPR038973">
    <property type="entry name" value="MutL/Mlh/Pms-like"/>
</dbReference>
<dbReference type="GO" id="GO:0005524">
    <property type="term" value="F:ATP binding"/>
    <property type="evidence" value="ECO:0007669"/>
    <property type="project" value="InterPro"/>
</dbReference>
<evidence type="ECO:0000256" key="1">
    <source>
        <dbReference type="ARBA" id="ARBA00006082"/>
    </source>
</evidence>
<dbReference type="InterPro" id="IPR014790">
    <property type="entry name" value="MutL_C"/>
</dbReference>
<feature type="domain" description="DNA mismatch repair protein S5" evidence="5">
    <location>
        <begin position="219"/>
        <end position="351"/>
    </location>
</feature>
<organism evidence="6 7">
    <name type="scientific">Mortierella alpina</name>
    <name type="common">Oleaginous fungus</name>
    <name type="synonym">Mortierella renispora</name>
    <dbReference type="NCBI Taxonomy" id="64518"/>
    <lineage>
        <taxon>Eukaryota</taxon>
        <taxon>Fungi</taxon>
        <taxon>Fungi incertae sedis</taxon>
        <taxon>Mucoromycota</taxon>
        <taxon>Mortierellomycotina</taxon>
        <taxon>Mortierellomycetes</taxon>
        <taxon>Mortierellales</taxon>
        <taxon>Mortierellaceae</taxon>
        <taxon>Mortierella</taxon>
    </lineage>
</organism>
<evidence type="ECO:0000256" key="2">
    <source>
        <dbReference type="ARBA" id="ARBA00022763"/>
    </source>
</evidence>
<dbReference type="GO" id="GO:0032300">
    <property type="term" value="C:mismatch repair complex"/>
    <property type="evidence" value="ECO:0007669"/>
    <property type="project" value="InterPro"/>
</dbReference>
<dbReference type="InterPro" id="IPR014721">
    <property type="entry name" value="Ribsml_uS5_D2-typ_fold_subgr"/>
</dbReference>
<dbReference type="SMART" id="SM01340">
    <property type="entry name" value="DNA_mis_repair"/>
    <property type="match status" value="1"/>
</dbReference>
<accession>A0A9P8A033</accession>
<dbReference type="GO" id="GO:0016887">
    <property type="term" value="F:ATP hydrolysis activity"/>
    <property type="evidence" value="ECO:0007669"/>
    <property type="project" value="InterPro"/>
</dbReference>
<evidence type="ECO:0000313" key="7">
    <source>
        <dbReference type="Proteomes" id="UP000717515"/>
    </source>
</evidence>
<evidence type="ECO:0000256" key="3">
    <source>
        <dbReference type="SAM" id="MobiDB-lite"/>
    </source>
</evidence>
<keyword evidence="2" id="KW-0227">DNA damage</keyword>
<dbReference type="SMART" id="SM00853">
    <property type="entry name" value="MutL_C"/>
    <property type="match status" value="1"/>
</dbReference>
<dbReference type="SUPFAM" id="SSF55874">
    <property type="entry name" value="ATPase domain of HSP90 chaperone/DNA topoisomerase II/histidine kinase"/>
    <property type="match status" value="1"/>
</dbReference>
<reference evidence="6" key="1">
    <citation type="submission" date="2021-07" db="EMBL/GenBank/DDBJ databases">
        <title>Draft genome of Mortierella alpina, strain LL118, isolated from an aspen leaf litter sample.</title>
        <authorList>
            <person name="Yang S."/>
            <person name="Vinatzer B.A."/>
        </authorList>
    </citation>
    <scope>NUCLEOTIDE SEQUENCE</scope>
    <source>
        <strain evidence="6">LL118</strain>
    </source>
</reference>
<sequence length="849" mass="94473">MASIQPLAQSVAEELRASLVISSLQHCTAELVQNSIDANATAIEVKVDVAGHSVHVSDNGDGIARTDMERIGTRYATSKCSTLRDLAQIRTYGFRGEAIAAISEMSLLDIVSRPRNQEMVFSAVFKGGERLYSGPSSICPRYNHGTTISVRDLFYKFPVRQRHWSDASAFKLDAELEKVKRTLETLALITPHVSFTLMDVAKDSKVLTCRKADSQMHRISSVLGQSLSSALSFVRTATEDGLYDLSGYISTTGHYNRLHQYIYLNNRPVLCDTLHRAVVHVFHQSGFAKSSVQFDGDVRRSRERHPVFVLMMKCPPSQYDVCADPTKVTVRFEEEERVIQIARETIVNFLEKHHLLSRTAVSHLRNQGMTWKRKRKLDGVLNEDYIPMDYVSKIKSSQPARTRTPTRGDSIALESTDIDTEDELEFELDADWMASMLSDDFARSEAQYDHQDTAGLLTTSKAGSNRTSLPHIGESTSRSYISSTSGIWAQDALRKWVNPVFPVPPSPIPALQTLSLNSMAEFGEAGQRGSLKSRISRFFSNGPGPGAGEQHDGERLQAKSLQLSKTGLHHARVLSQLDFKFILCIMEERTLSAPGSQQSSKVLVVIDQHAADERVRVERLMKVMCVCSSSTQDYTSDDSTAAALEPSLHGQGPSTTPHFLPHRLDSMVMIPPLPIVLSKREWTLAGQYADWLLRWGIAVSMCTASIKAGDLRQPSDPSLQEEFTEEAEPLIMSHHFSEELGHMFANDKSTPRSKSSTNPTHHPVTFRAKHTPLSTSAVESDFHPGYVTVLPRIVADRCVVDHTLAQDLIKDSISRVEETRYTAGRDITDLGEHSLDGIFDGWKPYSGLI</sequence>
<dbReference type="Pfam" id="PF13589">
    <property type="entry name" value="HATPase_c_3"/>
    <property type="match status" value="1"/>
</dbReference>
<dbReference type="Gene3D" id="3.30.565.10">
    <property type="entry name" value="Histidine kinase-like ATPase, C-terminal domain"/>
    <property type="match status" value="1"/>
</dbReference>
<dbReference type="InterPro" id="IPR002099">
    <property type="entry name" value="MutL/Mlh/PMS"/>
</dbReference>
<dbReference type="NCBIfam" id="TIGR00585">
    <property type="entry name" value="mutl"/>
    <property type="match status" value="1"/>
</dbReference>
<dbReference type="CDD" id="cd00782">
    <property type="entry name" value="MutL_Trans"/>
    <property type="match status" value="1"/>
</dbReference>
<feature type="domain" description="MutL C-terminal dimerisation" evidence="4">
    <location>
        <begin position="573"/>
        <end position="744"/>
    </location>
</feature>
<dbReference type="InterPro" id="IPR020568">
    <property type="entry name" value="Ribosomal_Su5_D2-typ_SF"/>
</dbReference>
<evidence type="ECO:0000313" key="6">
    <source>
        <dbReference type="EMBL" id="KAG9321843.1"/>
    </source>
</evidence>
<feature type="compositionally biased region" description="Low complexity" evidence="3">
    <location>
        <begin position="631"/>
        <end position="643"/>
    </location>
</feature>
<dbReference type="Proteomes" id="UP000717515">
    <property type="component" value="Unassembled WGS sequence"/>
</dbReference>
<dbReference type="EMBL" id="JAIFTL010000180">
    <property type="protein sequence ID" value="KAG9321843.1"/>
    <property type="molecule type" value="Genomic_DNA"/>
</dbReference>
<evidence type="ECO:0008006" key="8">
    <source>
        <dbReference type="Google" id="ProtNLM"/>
    </source>
</evidence>
<comment type="caution">
    <text evidence="6">The sequence shown here is derived from an EMBL/GenBank/DDBJ whole genome shotgun (WGS) entry which is preliminary data.</text>
</comment>
<dbReference type="InterPro" id="IPR042120">
    <property type="entry name" value="MutL_C_dimsub"/>
</dbReference>
<gene>
    <name evidence="6" type="ORF">KVV02_007174</name>
</gene>
<dbReference type="Gene3D" id="3.30.230.10">
    <property type="match status" value="1"/>
</dbReference>
<protein>
    <recommendedName>
        <fullName evidence="8">MutL C-terminal dimerisation domain-containing protein</fullName>
    </recommendedName>
</protein>
<feature type="region of interest" description="Disordered" evidence="3">
    <location>
        <begin position="746"/>
        <end position="766"/>
    </location>
</feature>
<dbReference type="InterPro" id="IPR013507">
    <property type="entry name" value="DNA_mismatch_S5_2-like"/>
</dbReference>
<dbReference type="InterPro" id="IPR036890">
    <property type="entry name" value="HATPase_C_sf"/>
</dbReference>
<evidence type="ECO:0000259" key="5">
    <source>
        <dbReference type="SMART" id="SM01340"/>
    </source>
</evidence>
<dbReference type="AlphaFoldDB" id="A0A9P8A033"/>
<dbReference type="Pfam" id="PF01119">
    <property type="entry name" value="DNA_mis_repair"/>
    <property type="match status" value="1"/>
</dbReference>
<dbReference type="SUPFAM" id="SSF54211">
    <property type="entry name" value="Ribosomal protein S5 domain 2-like"/>
    <property type="match status" value="1"/>
</dbReference>
<feature type="region of interest" description="Disordered" evidence="3">
    <location>
        <begin position="631"/>
        <end position="656"/>
    </location>
</feature>
<dbReference type="GO" id="GO:0030983">
    <property type="term" value="F:mismatched DNA binding"/>
    <property type="evidence" value="ECO:0007669"/>
    <property type="project" value="InterPro"/>
</dbReference>
<dbReference type="PANTHER" id="PTHR10073">
    <property type="entry name" value="DNA MISMATCH REPAIR PROTEIN MLH, PMS, MUTL"/>
    <property type="match status" value="1"/>
</dbReference>
<dbReference type="Gene3D" id="3.30.1540.20">
    <property type="entry name" value="MutL, C-terminal domain, dimerisation subdomain"/>
    <property type="match status" value="1"/>
</dbReference>
<dbReference type="GO" id="GO:0140664">
    <property type="term" value="F:ATP-dependent DNA damage sensor activity"/>
    <property type="evidence" value="ECO:0007669"/>
    <property type="project" value="InterPro"/>
</dbReference>
<comment type="similarity">
    <text evidence="1">Belongs to the DNA mismatch repair MutL/HexB family.</text>
</comment>
<dbReference type="PANTHER" id="PTHR10073:SF47">
    <property type="entry name" value="DNA MISMATCH REPAIR PROTEIN MLH3"/>
    <property type="match status" value="1"/>
</dbReference>
<evidence type="ECO:0000259" key="4">
    <source>
        <dbReference type="SMART" id="SM00853"/>
    </source>
</evidence>
<proteinExistence type="inferred from homology"/>